<dbReference type="Proteomes" id="UP000464178">
    <property type="component" value="Chromosome"/>
</dbReference>
<keyword evidence="12" id="KW-0282">Flagellum</keyword>
<dbReference type="GO" id="GO:0009288">
    <property type="term" value="C:bacterial-type flagellum"/>
    <property type="evidence" value="ECO:0007669"/>
    <property type="project" value="InterPro"/>
</dbReference>
<dbReference type="InterPro" id="IPR012823">
    <property type="entry name" value="Flagell_FliJ"/>
</dbReference>
<dbReference type="Pfam" id="PF02050">
    <property type="entry name" value="FliJ"/>
    <property type="match status" value="1"/>
</dbReference>
<keyword evidence="8" id="KW-0653">Protein transport</keyword>
<keyword evidence="12" id="KW-0966">Cell projection</keyword>
<dbReference type="GO" id="GO:0015031">
    <property type="term" value="P:protein transport"/>
    <property type="evidence" value="ECO:0007669"/>
    <property type="project" value="UniProtKB-KW"/>
</dbReference>
<protein>
    <recommendedName>
        <fullName evidence="3">Flagellar FliJ protein</fullName>
    </recommendedName>
</protein>
<evidence type="ECO:0000256" key="5">
    <source>
        <dbReference type="ARBA" id="ARBA00022475"/>
    </source>
</evidence>
<dbReference type="NCBIfam" id="TIGR02473">
    <property type="entry name" value="flagell_FliJ"/>
    <property type="match status" value="1"/>
</dbReference>
<name>A0A6P2D621_9BACT</name>
<evidence type="ECO:0000256" key="4">
    <source>
        <dbReference type="ARBA" id="ARBA00022448"/>
    </source>
</evidence>
<organism evidence="12 13">
    <name type="scientific">Gemmata massiliana</name>
    <dbReference type="NCBI Taxonomy" id="1210884"/>
    <lineage>
        <taxon>Bacteria</taxon>
        <taxon>Pseudomonadati</taxon>
        <taxon>Planctomycetota</taxon>
        <taxon>Planctomycetia</taxon>
        <taxon>Gemmatales</taxon>
        <taxon>Gemmataceae</taxon>
        <taxon>Gemmata</taxon>
    </lineage>
</organism>
<evidence type="ECO:0000256" key="3">
    <source>
        <dbReference type="ARBA" id="ARBA00020392"/>
    </source>
</evidence>
<evidence type="ECO:0000256" key="10">
    <source>
        <dbReference type="ARBA" id="ARBA00023225"/>
    </source>
</evidence>
<dbReference type="EMBL" id="LR593886">
    <property type="protein sequence ID" value="VTR96367.1"/>
    <property type="molecule type" value="Genomic_DNA"/>
</dbReference>
<evidence type="ECO:0000256" key="7">
    <source>
        <dbReference type="ARBA" id="ARBA00022795"/>
    </source>
</evidence>
<gene>
    <name evidence="12" type="ORF">SOIL9_13470</name>
</gene>
<comment type="subcellular location">
    <subcellularLocation>
        <location evidence="1">Cell membrane</location>
        <topology evidence="1">Peripheral membrane protein</topology>
        <orientation evidence="1">Cytoplasmic side</orientation>
    </subcellularLocation>
</comment>
<dbReference type="Gene3D" id="1.10.287.1700">
    <property type="match status" value="1"/>
</dbReference>
<evidence type="ECO:0000256" key="1">
    <source>
        <dbReference type="ARBA" id="ARBA00004413"/>
    </source>
</evidence>
<keyword evidence="7" id="KW-1005">Bacterial flagellum biogenesis</keyword>
<dbReference type="GO" id="GO:0071973">
    <property type="term" value="P:bacterial-type flagellum-dependent cell motility"/>
    <property type="evidence" value="ECO:0007669"/>
    <property type="project" value="InterPro"/>
</dbReference>
<keyword evidence="10" id="KW-1006">Bacterial flagellum protein export</keyword>
<evidence type="ECO:0000256" key="8">
    <source>
        <dbReference type="ARBA" id="ARBA00022927"/>
    </source>
</evidence>
<comment type="similarity">
    <text evidence="2">Belongs to the FliJ family.</text>
</comment>
<evidence type="ECO:0000313" key="13">
    <source>
        <dbReference type="Proteomes" id="UP000464178"/>
    </source>
</evidence>
<keyword evidence="5" id="KW-1003">Cell membrane</keyword>
<keyword evidence="12" id="KW-0969">Cilium</keyword>
<evidence type="ECO:0000256" key="9">
    <source>
        <dbReference type="ARBA" id="ARBA00023136"/>
    </source>
</evidence>
<evidence type="ECO:0000313" key="12">
    <source>
        <dbReference type="EMBL" id="VTR96367.1"/>
    </source>
</evidence>
<reference evidence="12 13" key="1">
    <citation type="submission" date="2019-05" db="EMBL/GenBank/DDBJ databases">
        <authorList>
            <consortium name="Science for Life Laboratories"/>
        </authorList>
    </citation>
    <scope>NUCLEOTIDE SEQUENCE [LARGE SCALE GENOMIC DNA]</scope>
    <source>
        <strain evidence="12">Soil9</strain>
    </source>
</reference>
<feature type="coiled-coil region" evidence="11">
    <location>
        <begin position="8"/>
        <end position="108"/>
    </location>
</feature>
<keyword evidence="9" id="KW-0472">Membrane</keyword>
<dbReference type="InterPro" id="IPR053716">
    <property type="entry name" value="Flag_assembly_chemotaxis_eff"/>
</dbReference>
<dbReference type="AlphaFoldDB" id="A0A6P2D621"/>
<keyword evidence="6" id="KW-0145">Chemotaxis</keyword>
<sequence length="161" mass="18379">MKRFEFSLDRLLRVKKQLEHVAELEQRRAQEATERARATLLALRDQLDRIAEKITSSVGCVMAPQQWASASDMAERVDVSIRASEKEVAEAEQRLHTAAQERAQLATEVEALSTLRRQQVEKWQQEAQKSDQNQLDELIQQRWQAAQNAPSVALYQAEPAA</sequence>
<keyword evidence="13" id="KW-1185">Reference proteome</keyword>
<evidence type="ECO:0000256" key="6">
    <source>
        <dbReference type="ARBA" id="ARBA00022500"/>
    </source>
</evidence>
<keyword evidence="4" id="KW-0813">Transport</keyword>
<accession>A0A6P2D621</accession>
<proteinExistence type="inferred from homology"/>
<dbReference type="GO" id="GO:0006935">
    <property type="term" value="P:chemotaxis"/>
    <property type="evidence" value="ECO:0007669"/>
    <property type="project" value="UniProtKB-KW"/>
</dbReference>
<dbReference type="GO" id="GO:0005886">
    <property type="term" value="C:plasma membrane"/>
    <property type="evidence" value="ECO:0007669"/>
    <property type="project" value="UniProtKB-SubCell"/>
</dbReference>
<evidence type="ECO:0000256" key="2">
    <source>
        <dbReference type="ARBA" id="ARBA00010004"/>
    </source>
</evidence>
<dbReference type="KEGG" id="gms:SOIL9_13470"/>
<dbReference type="RefSeq" id="WP_162670660.1">
    <property type="nucleotide sequence ID" value="NZ_LR593886.1"/>
</dbReference>
<evidence type="ECO:0000256" key="11">
    <source>
        <dbReference type="SAM" id="Coils"/>
    </source>
</evidence>
<dbReference type="GO" id="GO:0044781">
    <property type="term" value="P:bacterial-type flagellum organization"/>
    <property type="evidence" value="ECO:0007669"/>
    <property type="project" value="UniProtKB-KW"/>
</dbReference>
<keyword evidence="11" id="KW-0175">Coiled coil</keyword>